<dbReference type="Pfam" id="PF00532">
    <property type="entry name" value="Peripla_BP_1"/>
    <property type="match status" value="1"/>
</dbReference>
<dbReference type="InterPro" id="IPR010982">
    <property type="entry name" value="Lambda_DNA-bd_dom_sf"/>
</dbReference>
<dbReference type="Proteomes" id="UP000031967">
    <property type="component" value="Unassembled WGS sequence"/>
</dbReference>
<evidence type="ECO:0000313" key="8">
    <source>
        <dbReference type="Proteomes" id="UP000031967"/>
    </source>
</evidence>
<evidence type="ECO:0000259" key="6">
    <source>
        <dbReference type="PROSITE" id="PS50943"/>
    </source>
</evidence>
<keyword evidence="2" id="KW-0805">Transcription regulation</keyword>
<dbReference type="Pfam" id="PF00356">
    <property type="entry name" value="LacI"/>
    <property type="match status" value="1"/>
</dbReference>
<keyword evidence="4" id="KW-0804">Transcription</keyword>
<dbReference type="RefSeq" id="WP_041048021.1">
    <property type="nucleotide sequence ID" value="NZ_JXAK01000020.1"/>
</dbReference>
<feature type="domain" description="HTH lacI-type" evidence="5">
    <location>
        <begin position="2"/>
        <end position="56"/>
    </location>
</feature>
<dbReference type="PRINTS" id="PR00036">
    <property type="entry name" value="HTHLACI"/>
</dbReference>
<dbReference type="PANTHER" id="PTHR30146:SF95">
    <property type="entry name" value="RIBOSE OPERON REPRESSOR"/>
    <property type="match status" value="1"/>
</dbReference>
<evidence type="ECO:0000313" key="7">
    <source>
        <dbReference type="EMBL" id="KIL40525.1"/>
    </source>
</evidence>
<sequence length="334" mass="36932">MATIRDVAKLAGVSVATISRYLNKTGYVNIDTELKIKKAIETLNYEPSSVARGLAGKQTKTIALILPDISNPFFPELARAVEDVASTYGYTVIFCNSDDQGAKERTYIELLKKKYIDGIIFASNTLNKHDAEQINVNGIPIVCLDRAPDNHICSVVRSKNREGARLAVEHLLESGCRKIAHIYGPRDLITAQERMKGYEDAVKSLPWYSPSLMVPGNFRIDGGMQATETLLHGHPDIDGIFAGNDLMAIGTLKALHRMQIRVPDQVKVCGFDGIQMAEIMEPELTTVAQPIYEMGAIVSRLLIKKIEGSLDTNEIYELDVTLVPRKSTQKEAQL</sequence>
<keyword evidence="3" id="KW-0238">DNA-binding</keyword>
<dbReference type="InterPro" id="IPR028082">
    <property type="entry name" value="Peripla_BP_I"/>
</dbReference>
<protein>
    <submittedName>
        <fullName evidence="7">Ribose operon repressor</fullName>
    </submittedName>
</protein>
<dbReference type="Gene3D" id="3.40.50.2300">
    <property type="match status" value="2"/>
</dbReference>
<dbReference type="InterPro" id="IPR001387">
    <property type="entry name" value="Cro/C1-type_HTH"/>
</dbReference>
<dbReference type="PROSITE" id="PS50943">
    <property type="entry name" value="HTH_CROC1"/>
    <property type="match status" value="1"/>
</dbReference>
<dbReference type="PANTHER" id="PTHR30146">
    <property type="entry name" value="LACI-RELATED TRANSCRIPTIONAL REPRESSOR"/>
    <property type="match status" value="1"/>
</dbReference>
<dbReference type="PROSITE" id="PS00356">
    <property type="entry name" value="HTH_LACI_1"/>
    <property type="match status" value="1"/>
</dbReference>
<dbReference type="InterPro" id="IPR000843">
    <property type="entry name" value="HTH_LacI"/>
</dbReference>
<keyword evidence="1" id="KW-0678">Repressor</keyword>
<evidence type="ECO:0000256" key="1">
    <source>
        <dbReference type="ARBA" id="ARBA00022491"/>
    </source>
</evidence>
<accession>A0ABR5AIZ1</accession>
<comment type="caution">
    <text evidence="7">The sequence shown here is derived from an EMBL/GenBank/DDBJ whole genome shotgun (WGS) entry which is preliminary data.</text>
</comment>
<evidence type="ECO:0000259" key="5">
    <source>
        <dbReference type="PROSITE" id="PS50932"/>
    </source>
</evidence>
<evidence type="ECO:0000256" key="4">
    <source>
        <dbReference type="ARBA" id="ARBA00023163"/>
    </source>
</evidence>
<reference evidence="7 8" key="1">
    <citation type="submission" date="2014-12" db="EMBL/GenBank/DDBJ databases">
        <title>Draft genome sequence of Paenibacillus kamchatkensis strain B-2647.</title>
        <authorList>
            <person name="Karlyshev A.V."/>
            <person name="Kudryashova E.B."/>
        </authorList>
    </citation>
    <scope>NUCLEOTIDE SEQUENCE [LARGE SCALE GENOMIC DNA]</scope>
    <source>
        <strain evidence="7 8">VKM B-2647</strain>
    </source>
</reference>
<proteinExistence type="predicted"/>
<dbReference type="SMART" id="SM00354">
    <property type="entry name" value="HTH_LACI"/>
    <property type="match status" value="1"/>
</dbReference>
<dbReference type="InterPro" id="IPR001761">
    <property type="entry name" value="Peripla_BP/Lac1_sug-bd_dom"/>
</dbReference>
<organism evidence="7 8">
    <name type="scientific">Gordoniibacillus kamchatkensis</name>
    <dbReference type="NCBI Taxonomy" id="1590651"/>
    <lineage>
        <taxon>Bacteria</taxon>
        <taxon>Bacillati</taxon>
        <taxon>Bacillota</taxon>
        <taxon>Bacilli</taxon>
        <taxon>Bacillales</taxon>
        <taxon>Paenibacillaceae</taxon>
        <taxon>Gordoniibacillus</taxon>
    </lineage>
</organism>
<dbReference type="SUPFAM" id="SSF47413">
    <property type="entry name" value="lambda repressor-like DNA-binding domains"/>
    <property type="match status" value="1"/>
</dbReference>
<dbReference type="SUPFAM" id="SSF53822">
    <property type="entry name" value="Periplasmic binding protein-like I"/>
    <property type="match status" value="1"/>
</dbReference>
<dbReference type="PROSITE" id="PS50932">
    <property type="entry name" value="HTH_LACI_2"/>
    <property type="match status" value="1"/>
</dbReference>
<gene>
    <name evidence="7" type="ORF">SD70_13280</name>
</gene>
<name>A0ABR5AIZ1_9BACL</name>
<dbReference type="EMBL" id="JXAK01000020">
    <property type="protein sequence ID" value="KIL40525.1"/>
    <property type="molecule type" value="Genomic_DNA"/>
</dbReference>
<feature type="domain" description="HTH cro/C1-type" evidence="6">
    <location>
        <begin position="3"/>
        <end position="50"/>
    </location>
</feature>
<dbReference type="CDD" id="cd06267">
    <property type="entry name" value="PBP1_LacI_sugar_binding-like"/>
    <property type="match status" value="1"/>
</dbReference>
<keyword evidence="8" id="KW-1185">Reference proteome</keyword>
<dbReference type="Gene3D" id="1.10.260.40">
    <property type="entry name" value="lambda repressor-like DNA-binding domains"/>
    <property type="match status" value="1"/>
</dbReference>
<evidence type="ECO:0000256" key="2">
    <source>
        <dbReference type="ARBA" id="ARBA00023015"/>
    </source>
</evidence>
<dbReference type="CDD" id="cd01392">
    <property type="entry name" value="HTH_LacI"/>
    <property type="match status" value="1"/>
</dbReference>
<evidence type="ECO:0000256" key="3">
    <source>
        <dbReference type="ARBA" id="ARBA00023125"/>
    </source>
</evidence>